<dbReference type="Gene3D" id="3.30.460.40">
    <property type="match status" value="1"/>
</dbReference>
<dbReference type="EMBL" id="CP034248">
    <property type="protein sequence ID" value="AZK47164.1"/>
    <property type="molecule type" value="Genomic_DNA"/>
</dbReference>
<dbReference type="Proteomes" id="UP000273145">
    <property type="component" value="Chromosome"/>
</dbReference>
<dbReference type="RefSeq" id="WP_125083202.1">
    <property type="nucleotide sequence ID" value="NZ_CP034248.1"/>
</dbReference>
<evidence type="ECO:0008006" key="3">
    <source>
        <dbReference type="Google" id="ProtNLM"/>
    </source>
</evidence>
<gene>
    <name evidence="1" type="ORF">EIM92_14155</name>
</gene>
<reference evidence="1 2" key="1">
    <citation type="submission" date="2018-11" db="EMBL/GenBank/DDBJ databases">
        <title>Genome sequencing of Paenibacillus lentus DSM25539(T).</title>
        <authorList>
            <person name="Kook J.-K."/>
            <person name="Park S.-N."/>
            <person name="Lim Y.K."/>
        </authorList>
    </citation>
    <scope>NUCLEOTIDE SEQUENCE [LARGE SCALE GENOMIC DNA]</scope>
    <source>
        <strain evidence="1 2">DSM 25539</strain>
    </source>
</reference>
<dbReference type="AlphaFoldDB" id="A0A3Q8S551"/>
<dbReference type="InterPro" id="IPR043519">
    <property type="entry name" value="NT_sf"/>
</dbReference>
<accession>A0A3Q8S551</accession>
<evidence type="ECO:0000313" key="1">
    <source>
        <dbReference type="EMBL" id="AZK47164.1"/>
    </source>
</evidence>
<evidence type="ECO:0000313" key="2">
    <source>
        <dbReference type="Proteomes" id="UP000273145"/>
    </source>
</evidence>
<dbReference type="KEGG" id="plen:EIM92_14155"/>
<organism evidence="1 2">
    <name type="scientific">Paenibacillus lentus</name>
    <dbReference type="NCBI Taxonomy" id="1338368"/>
    <lineage>
        <taxon>Bacteria</taxon>
        <taxon>Bacillati</taxon>
        <taxon>Bacillota</taxon>
        <taxon>Bacilli</taxon>
        <taxon>Bacillales</taxon>
        <taxon>Paenibacillaceae</taxon>
        <taxon>Paenibacillus</taxon>
    </lineage>
</organism>
<sequence length="218" mass="24447">MSMEIAEEGHLPIVAALKELSTRLAQAQSTWLLGGSCGLWLQGVPLERPPRDIDVYYDRADVKKLHASLTALALDEPILDESGSYTSMLSHYRLGSLTMELVGGFEVKKGNSKYRTEVNGVLSEYSKCITLGGSAIQIMPLVHELLFNVLRERPDRYNAIAEVIRQSPEPHLSLLKMLLARNKWDAETVISVAELLDTPEIAEDWESKRKTLEEPKWS</sequence>
<keyword evidence="2" id="KW-1185">Reference proteome</keyword>
<dbReference type="OrthoDB" id="2678373at2"/>
<name>A0A3Q8S551_9BACL</name>
<protein>
    <recommendedName>
        <fullName evidence="3">Nucleotidyltransferase family protein</fullName>
    </recommendedName>
</protein>
<proteinExistence type="predicted"/>
<dbReference type="SUPFAM" id="SSF81301">
    <property type="entry name" value="Nucleotidyltransferase"/>
    <property type="match status" value="1"/>
</dbReference>